<dbReference type="Proteomes" id="UP000789901">
    <property type="component" value="Unassembled WGS sequence"/>
</dbReference>
<proteinExistence type="predicted"/>
<gene>
    <name evidence="1" type="ORF">GMARGA_LOCUS18548</name>
</gene>
<accession>A0ABN7VGR4</accession>
<name>A0ABN7VGR4_GIGMA</name>
<dbReference type="EMBL" id="CAJVQB010014883">
    <property type="protein sequence ID" value="CAG8771340.1"/>
    <property type="molecule type" value="Genomic_DNA"/>
</dbReference>
<evidence type="ECO:0000313" key="1">
    <source>
        <dbReference type="EMBL" id="CAG8771340.1"/>
    </source>
</evidence>
<keyword evidence="2" id="KW-1185">Reference proteome</keyword>
<protein>
    <submittedName>
        <fullName evidence="1">33068_t:CDS:1</fullName>
    </submittedName>
</protein>
<reference evidence="1 2" key="1">
    <citation type="submission" date="2021-06" db="EMBL/GenBank/DDBJ databases">
        <authorList>
            <person name="Kallberg Y."/>
            <person name="Tangrot J."/>
            <person name="Rosling A."/>
        </authorList>
    </citation>
    <scope>NUCLEOTIDE SEQUENCE [LARGE SCALE GENOMIC DNA]</scope>
    <source>
        <strain evidence="1 2">120-4 pot B 10/14</strain>
    </source>
</reference>
<organism evidence="1 2">
    <name type="scientific">Gigaspora margarita</name>
    <dbReference type="NCBI Taxonomy" id="4874"/>
    <lineage>
        <taxon>Eukaryota</taxon>
        <taxon>Fungi</taxon>
        <taxon>Fungi incertae sedis</taxon>
        <taxon>Mucoromycota</taxon>
        <taxon>Glomeromycotina</taxon>
        <taxon>Glomeromycetes</taxon>
        <taxon>Diversisporales</taxon>
        <taxon>Gigasporaceae</taxon>
        <taxon>Gigaspora</taxon>
    </lineage>
</organism>
<evidence type="ECO:0000313" key="2">
    <source>
        <dbReference type="Proteomes" id="UP000789901"/>
    </source>
</evidence>
<comment type="caution">
    <text evidence="1">The sequence shown here is derived from an EMBL/GenBank/DDBJ whole genome shotgun (WGS) entry which is preliminary data.</text>
</comment>
<sequence length="159" mass="18618">MPKIEKEKGQDKNINLAIVESGSKEDKIYVICSQLYIMDRKEAKGKQNQIDKLQLYDILEDLLNTRAQVMYKALQRKKAPNMENNYAKADTFQKIAAMRVTCDNLFYNLWLDDNLTTHLADSCEKDKILFNINEDLKKEQSKQAKNLLNEMLIFLHKNK</sequence>